<dbReference type="EMBL" id="QEFC01002823">
    <property type="protein sequence ID" value="KAE9450398.1"/>
    <property type="molecule type" value="Genomic_DNA"/>
</dbReference>
<sequence length="79" mass="9149">MRDFIRMRGLIGFIEGAAAEERDQDEAWERSNNLVRGWILVTLSEDIRPRVLSSESAKGLWTRLEEIFDPTTSKWQPGN</sequence>
<comment type="caution">
    <text evidence="1">The sequence shown here is derived from an EMBL/GenBank/DDBJ whole genome shotgun (WGS) entry which is preliminary data.</text>
</comment>
<accession>A0A6A4L717</accession>
<evidence type="ECO:0000313" key="1">
    <source>
        <dbReference type="EMBL" id="KAE9450398.1"/>
    </source>
</evidence>
<feature type="non-terminal residue" evidence="1">
    <location>
        <position position="1"/>
    </location>
</feature>
<name>A0A6A4L717_9ERIC</name>
<organism evidence="1 2">
    <name type="scientific">Rhododendron williamsianum</name>
    <dbReference type="NCBI Taxonomy" id="262921"/>
    <lineage>
        <taxon>Eukaryota</taxon>
        <taxon>Viridiplantae</taxon>
        <taxon>Streptophyta</taxon>
        <taxon>Embryophyta</taxon>
        <taxon>Tracheophyta</taxon>
        <taxon>Spermatophyta</taxon>
        <taxon>Magnoliopsida</taxon>
        <taxon>eudicotyledons</taxon>
        <taxon>Gunneridae</taxon>
        <taxon>Pentapetalae</taxon>
        <taxon>asterids</taxon>
        <taxon>Ericales</taxon>
        <taxon>Ericaceae</taxon>
        <taxon>Ericoideae</taxon>
        <taxon>Rhodoreae</taxon>
        <taxon>Rhododendron</taxon>
    </lineage>
</organism>
<dbReference type="PANTHER" id="PTHR37610">
    <property type="entry name" value="CCHC-TYPE DOMAIN-CONTAINING PROTEIN"/>
    <property type="match status" value="1"/>
</dbReference>
<gene>
    <name evidence="1" type="ORF">C3L33_17702</name>
</gene>
<evidence type="ECO:0008006" key="3">
    <source>
        <dbReference type="Google" id="ProtNLM"/>
    </source>
</evidence>
<evidence type="ECO:0000313" key="2">
    <source>
        <dbReference type="Proteomes" id="UP000428333"/>
    </source>
</evidence>
<dbReference type="OrthoDB" id="1737256at2759"/>
<protein>
    <recommendedName>
        <fullName evidence="3">Retrotransposon Copia-like N-terminal domain-containing protein</fullName>
    </recommendedName>
</protein>
<reference evidence="1 2" key="1">
    <citation type="journal article" date="2019" name="Genome Biol. Evol.">
        <title>The Rhododendron genome and chromosomal organization provide insight into shared whole-genome duplications across the heath family (Ericaceae).</title>
        <authorList>
            <person name="Soza V.L."/>
            <person name="Lindsley D."/>
            <person name="Waalkes A."/>
            <person name="Ramage E."/>
            <person name="Patwardhan R.P."/>
            <person name="Burton J.N."/>
            <person name="Adey A."/>
            <person name="Kumar A."/>
            <person name="Qiu R."/>
            <person name="Shendure J."/>
            <person name="Hall B."/>
        </authorList>
    </citation>
    <scope>NUCLEOTIDE SEQUENCE [LARGE SCALE GENOMIC DNA]</scope>
    <source>
        <strain evidence="1">RSF 1966-606</strain>
    </source>
</reference>
<dbReference type="PANTHER" id="PTHR37610:SF40">
    <property type="entry name" value="OS01G0909600 PROTEIN"/>
    <property type="match status" value="1"/>
</dbReference>
<dbReference type="Proteomes" id="UP000428333">
    <property type="component" value="Linkage Group LG10"/>
</dbReference>
<proteinExistence type="predicted"/>
<dbReference type="AlphaFoldDB" id="A0A6A4L717"/>
<keyword evidence="2" id="KW-1185">Reference proteome</keyword>